<organism evidence="1 2">
    <name type="scientific">Clostridium oceanicum</name>
    <dbReference type="NCBI Taxonomy" id="1543"/>
    <lineage>
        <taxon>Bacteria</taxon>
        <taxon>Bacillati</taxon>
        <taxon>Bacillota</taxon>
        <taxon>Clostridia</taxon>
        <taxon>Eubacteriales</taxon>
        <taxon>Clostridiaceae</taxon>
        <taxon>Clostridium</taxon>
    </lineage>
</organism>
<dbReference type="PIRSF" id="PIRSF021383">
    <property type="entry name" value="YunB"/>
    <property type="match status" value="1"/>
</dbReference>
<dbReference type="NCBIfam" id="TIGR02832">
    <property type="entry name" value="spo_yunB"/>
    <property type="match status" value="1"/>
</dbReference>
<proteinExistence type="predicted"/>
<gene>
    <name evidence="1" type="primary">yunB</name>
    <name evidence="1" type="ORF">GCM10008906_37240</name>
</gene>
<reference evidence="2" key="1">
    <citation type="journal article" date="2019" name="Int. J. Syst. Evol. Microbiol.">
        <title>The Global Catalogue of Microorganisms (GCM) 10K type strain sequencing project: providing services to taxonomists for standard genome sequencing and annotation.</title>
        <authorList>
            <consortium name="The Broad Institute Genomics Platform"/>
            <consortium name="The Broad Institute Genome Sequencing Center for Infectious Disease"/>
            <person name="Wu L."/>
            <person name="Ma J."/>
        </authorList>
    </citation>
    <scope>NUCLEOTIDE SEQUENCE [LARGE SCALE GENOMIC DNA]</scope>
    <source>
        <strain evidence="2">JCM 1407</strain>
    </source>
</reference>
<accession>A0ABP3V3S9</accession>
<sequence>MVEVADSQMRTKIVEIISKTVLTEYSKRFNYDKIMNIDKDKQGNITLLRADTLKMNSIACDVSLEAQRELKKLQQIGIKFPLGYMFKNNLIAYYGPNVKVRMEPIGYIETKYLSNFESAGINQTRHTIYVQVKTNVKVIIPFKTDVIEVKNQVPICETIIVGKTPETAIDMNLDSAGFKMKSAGK</sequence>
<dbReference type="Proteomes" id="UP001501510">
    <property type="component" value="Unassembled WGS sequence"/>
</dbReference>
<keyword evidence="2" id="KW-1185">Reference proteome</keyword>
<evidence type="ECO:0000313" key="2">
    <source>
        <dbReference type="Proteomes" id="UP001501510"/>
    </source>
</evidence>
<dbReference type="EMBL" id="BAAACG010000019">
    <property type="protein sequence ID" value="GAA0747758.1"/>
    <property type="molecule type" value="Genomic_DNA"/>
</dbReference>
<dbReference type="InterPro" id="IPR014197">
    <property type="entry name" value="Sporulation_prot_YunB"/>
</dbReference>
<dbReference type="Pfam" id="PF09560">
    <property type="entry name" value="Spore_YunB"/>
    <property type="match status" value="1"/>
</dbReference>
<protein>
    <submittedName>
        <fullName evidence="1">Sporulation protein YunB</fullName>
    </submittedName>
</protein>
<comment type="caution">
    <text evidence="1">The sequence shown here is derived from an EMBL/GenBank/DDBJ whole genome shotgun (WGS) entry which is preliminary data.</text>
</comment>
<evidence type="ECO:0000313" key="1">
    <source>
        <dbReference type="EMBL" id="GAA0747758.1"/>
    </source>
</evidence>
<name>A0ABP3V3S9_9CLOT</name>